<evidence type="ECO:0000313" key="7">
    <source>
        <dbReference type="Proteomes" id="UP000019763"/>
    </source>
</evidence>
<keyword evidence="7" id="KW-1185">Reference proteome</keyword>
<dbReference type="PANTHER" id="PTHR12682:SF11">
    <property type="entry name" value="PROTEIN ARCHEASE"/>
    <property type="match status" value="1"/>
</dbReference>
<evidence type="ECO:0000313" key="6">
    <source>
        <dbReference type="EMBL" id="EZG67325.1"/>
    </source>
</evidence>
<comment type="similarity">
    <text evidence="1">Belongs to the archease family.</text>
</comment>
<evidence type="ECO:0000256" key="2">
    <source>
        <dbReference type="ARBA" id="ARBA00022694"/>
    </source>
</evidence>
<dbReference type="eggNOG" id="KOG4528">
    <property type="taxonomic scope" value="Eukaryota"/>
</dbReference>
<proteinExistence type="inferred from homology"/>
<dbReference type="InterPro" id="IPR023572">
    <property type="entry name" value="Archease_dom"/>
</dbReference>
<accession>A0A023B7H5</accession>
<dbReference type="Gene3D" id="3.55.10.10">
    <property type="entry name" value="Archease domain"/>
    <property type="match status" value="1"/>
</dbReference>
<dbReference type="OrthoDB" id="2190767at2759"/>
<keyword evidence="2" id="KW-0819">tRNA processing</keyword>
<dbReference type="AlphaFoldDB" id="A0A023B7H5"/>
<reference evidence="6" key="1">
    <citation type="submission" date="2013-12" db="EMBL/GenBank/DDBJ databases">
        <authorList>
            <person name="Omoto C.K."/>
            <person name="Sibley D."/>
            <person name="Venepally P."/>
            <person name="Hadjithomas M."/>
            <person name="Karamycheva S."/>
            <person name="Brunk B."/>
            <person name="Roos D."/>
            <person name="Caler E."/>
            <person name="Lorenzi H."/>
        </authorList>
    </citation>
    <scope>NUCLEOTIDE SEQUENCE</scope>
</reference>
<dbReference type="SUPFAM" id="SSF69819">
    <property type="entry name" value="MTH1598-like"/>
    <property type="match status" value="1"/>
</dbReference>
<dbReference type="GO" id="GO:0008033">
    <property type="term" value="P:tRNA processing"/>
    <property type="evidence" value="ECO:0007669"/>
    <property type="project" value="UniProtKB-KW"/>
</dbReference>
<dbReference type="OMA" id="QFYIEAY"/>
<feature type="domain" description="Archease" evidence="5">
    <location>
        <begin position="41"/>
        <end position="201"/>
    </location>
</feature>
<evidence type="ECO:0000256" key="4">
    <source>
        <dbReference type="ARBA" id="ARBA00022837"/>
    </source>
</evidence>
<dbReference type="RefSeq" id="XP_011130267.1">
    <property type="nucleotide sequence ID" value="XM_011131965.1"/>
</dbReference>
<name>A0A023B7H5_GRENI</name>
<gene>
    <name evidence="6" type="ORF">GNI_069450</name>
</gene>
<evidence type="ECO:0000256" key="1">
    <source>
        <dbReference type="ARBA" id="ARBA00007963"/>
    </source>
</evidence>
<dbReference type="GeneID" id="22912552"/>
<evidence type="ECO:0000256" key="3">
    <source>
        <dbReference type="ARBA" id="ARBA00022723"/>
    </source>
</evidence>
<dbReference type="PANTHER" id="PTHR12682">
    <property type="entry name" value="ARCHEASE"/>
    <property type="match status" value="1"/>
</dbReference>
<keyword evidence="4" id="KW-0106">Calcium</keyword>
<dbReference type="InterPro" id="IPR036820">
    <property type="entry name" value="Archease_dom_sf"/>
</dbReference>
<dbReference type="Proteomes" id="UP000019763">
    <property type="component" value="Unassembled WGS sequence"/>
</dbReference>
<organism evidence="6 7">
    <name type="scientific">Gregarina niphandrodes</name>
    <name type="common">Septate eugregarine</name>
    <dbReference type="NCBI Taxonomy" id="110365"/>
    <lineage>
        <taxon>Eukaryota</taxon>
        <taxon>Sar</taxon>
        <taxon>Alveolata</taxon>
        <taxon>Apicomplexa</taxon>
        <taxon>Conoidasida</taxon>
        <taxon>Gregarinasina</taxon>
        <taxon>Eugregarinorida</taxon>
        <taxon>Gregarinidae</taxon>
        <taxon>Gregarina</taxon>
    </lineage>
</organism>
<feature type="non-terminal residue" evidence="6">
    <location>
        <position position="1"/>
    </location>
</feature>
<dbReference type="EMBL" id="AFNH02000521">
    <property type="protein sequence ID" value="EZG67325.1"/>
    <property type="molecule type" value="Genomic_DNA"/>
</dbReference>
<dbReference type="GO" id="GO:0046872">
    <property type="term" value="F:metal ion binding"/>
    <property type="evidence" value="ECO:0007669"/>
    <property type="project" value="UniProtKB-KW"/>
</dbReference>
<dbReference type="Pfam" id="PF01951">
    <property type="entry name" value="Archease"/>
    <property type="match status" value="1"/>
</dbReference>
<protein>
    <submittedName>
        <fullName evidence="6">Archease</fullName>
    </submittedName>
</protein>
<dbReference type="InterPro" id="IPR002804">
    <property type="entry name" value="Archease"/>
</dbReference>
<sequence>WRRSEGSGTGAGFVGLNVSRNTEVPVVATVAGKVPHHPKNYSYEDHPADVRIRATGKFDECLVGLCKGVYAYMTDVSRVEPKEVMTVDIPKSENLSQFIFNVVNCVFELYCDQYFMVREMELELPATLMEASTKELICSDWSTLTCEGSVLGDSIRGICYGEKFDGSRHSQGTEVKAITKHDLEVSALDTDVMTICMLIDI</sequence>
<keyword evidence="3" id="KW-0479">Metal-binding</keyword>
<evidence type="ECO:0000259" key="5">
    <source>
        <dbReference type="Pfam" id="PF01951"/>
    </source>
</evidence>
<dbReference type="VEuPathDB" id="CryptoDB:GNI_069450"/>
<comment type="caution">
    <text evidence="6">The sequence shown here is derived from an EMBL/GenBank/DDBJ whole genome shotgun (WGS) entry which is preliminary data.</text>
</comment>